<protein>
    <submittedName>
        <fullName evidence="2">Uncharacterized protein</fullName>
    </submittedName>
</protein>
<evidence type="ECO:0000313" key="2">
    <source>
        <dbReference type="EMBL" id="KAK9307240.1"/>
    </source>
</evidence>
<dbReference type="Proteomes" id="UP001432146">
    <property type="component" value="Unassembled WGS sequence"/>
</dbReference>
<evidence type="ECO:0000313" key="3">
    <source>
        <dbReference type="Proteomes" id="UP001432146"/>
    </source>
</evidence>
<accession>A0AAW1ABZ8</accession>
<reference evidence="2 3" key="1">
    <citation type="submission" date="2024-05" db="EMBL/GenBank/DDBJ databases">
        <title>The nuclear and mitochondrial genome assemblies of Tetragonisca angustula (Apidae: Meliponini), a tiny yet remarkable pollinator in the Neotropics.</title>
        <authorList>
            <person name="Ferrari R."/>
            <person name="Ricardo P.C."/>
            <person name="Dias F.C."/>
            <person name="Araujo N.S."/>
            <person name="Soares D.O."/>
            <person name="Zhou Q.-S."/>
            <person name="Zhu C.-D."/>
            <person name="Coutinho L."/>
            <person name="Airas M.C."/>
            <person name="Batista T.M."/>
        </authorList>
    </citation>
    <scope>NUCLEOTIDE SEQUENCE [LARGE SCALE GENOMIC DNA]</scope>
    <source>
        <strain evidence="2">ASF017062</strain>
        <tissue evidence="2">Abdomen</tissue>
    </source>
</reference>
<organism evidence="2 3">
    <name type="scientific">Tetragonisca angustula</name>
    <dbReference type="NCBI Taxonomy" id="166442"/>
    <lineage>
        <taxon>Eukaryota</taxon>
        <taxon>Metazoa</taxon>
        <taxon>Ecdysozoa</taxon>
        <taxon>Arthropoda</taxon>
        <taxon>Hexapoda</taxon>
        <taxon>Insecta</taxon>
        <taxon>Pterygota</taxon>
        <taxon>Neoptera</taxon>
        <taxon>Endopterygota</taxon>
        <taxon>Hymenoptera</taxon>
        <taxon>Apocrita</taxon>
        <taxon>Aculeata</taxon>
        <taxon>Apoidea</taxon>
        <taxon>Anthophila</taxon>
        <taxon>Apidae</taxon>
        <taxon>Tetragonisca</taxon>
    </lineage>
</organism>
<gene>
    <name evidence="2" type="ORF">QLX08_002401</name>
</gene>
<keyword evidence="3" id="KW-1185">Reference proteome</keyword>
<proteinExistence type="predicted"/>
<evidence type="ECO:0000256" key="1">
    <source>
        <dbReference type="SAM" id="SignalP"/>
    </source>
</evidence>
<dbReference type="EMBL" id="JAWNGG020000032">
    <property type="protein sequence ID" value="KAK9307240.1"/>
    <property type="molecule type" value="Genomic_DNA"/>
</dbReference>
<dbReference type="AlphaFoldDB" id="A0AAW1ABZ8"/>
<comment type="caution">
    <text evidence="2">The sequence shown here is derived from an EMBL/GenBank/DDBJ whole genome shotgun (WGS) entry which is preliminary data.</text>
</comment>
<feature type="chain" id="PRO_5043541984" evidence="1">
    <location>
        <begin position="18"/>
        <end position="71"/>
    </location>
</feature>
<keyword evidence="1" id="KW-0732">Signal</keyword>
<name>A0AAW1ABZ8_9HYME</name>
<sequence length="71" mass="8079">MWTIVVAIAISASTASTKLELPMEVLFVQIPAGEGFESRGMFQMFRTDTLCTWTDDWTEGRKSMLEEDCLR</sequence>
<feature type="signal peptide" evidence="1">
    <location>
        <begin position="1"/>
        <end position="17"/>
    </location>
</feature>